<dbReference type="SUPFAM" id="SSF46626">
    <property type="entry name" value="Cytochrome c"/>
    <property type="match status" value="1"/>
</dbReference>
<name>A0ABS2P7K1_9BACL</name>
<dbReference type="InterPro" id="IPR036909">
    <property type="entry name" value="Cyt_c-like_dom_sf"/>
</dbReference>
<dbReference type="Gene3D" id="1.10.760.10">
    <property type="entry name" value="Cytochrome c-like domain"/>
    <property type="match status" value="1"/>
</dbReference>
<sequence>MKRCLIIGVAVIVFLTGCGEDREPVSDEEGGTTDQEAEVGRTYDSAEAAHLYEQNCLSCHGQMEDNESGATGPPLAGYSAEEVLDAIVQGPGSMPAGLLEGEEAEAVANYIADYD</sequence>
<dbReference type="EMBL" id="JAFBEC010000001">
    <property type="protein sequence ID" value="MBM7631262.1"/>
    <property type="molecule type" value="Genomic_DNA"/>
</dbReference>
<feature type="domain" description="Cytochrome c" evidence="5">
    <location>
        <begin position="43"/>
        <end position="115"/>
    </location>
</feature>
<protein>
    <submittedName>
        <fullName evidence="6">Mono/diheme cytochrome c family protein</fullName>
    </submittedName>
</protein>
<keyword evidence="3 4" id="KW-0408">Iron</keyword>
<dbReference type="PROSITE" id="PS51007">
    <property type="entry name" value="CYTC"/>
    <property type="match status" value="1"/>
</dbReference>
<organism evidence="6 7">
    <name type="scientific">Geomicrobium sediminis</name>
    <dbReference type="NCBI Taxonomy" id="1347788"/>
    <lineage>
        <taxon>Bacteria</taxon>
        <taxon>Bacillati</taxon>
        <taxon>Bacillota</taxon>
        <taxon>Bacilli</taxon>
        <taxon>Bacillales</taxon>
        <taxon>Geomicrobium</taxon>
    </lineage>
</organism>
<dbReference type="Pfam" id="PF13442">
    <property type="entry name" value="Cytochrome_CBB3"/>
    <property type="match status" value="1"/>
</dbReference>
<dbReference type="RefSeq" id="WP_204695426.1">
    <property type="nucleotide sequence ID" value="NZ_JAFBEC010000001.1"/>
</dbReference>
<dbReference type="InterPro" id="IPR009056">
    <property type="entry name" value="Cyt_c-like_dom"/>
</dbReference>
<gene>
    <name evidence="6" type="ORF">JOD17_000353</name>
</gene>
<evidence type="ECO:0000256" key="3">
    <source>
        <dbReference type="ARBA" id="ARBA00023004"/>
    </source>
</evidence>
<dbReference type="Proteomes" id="UP000741863">
    <property type="component" value="Unassembled WGS sequence"/>
</dbReference>
<accession>A0ABS2P7K1</accession>
<keyword evidence="1 4" id="KW-0349">Heme</keyword>
<evidence type="ECO:0000256" key="1">
    <source>
        <dbReference type="ARBA" id="ARBA00022617"/>
    </source>
</evidence>
<keyword evidence="7" id="KW-1185">Reference proteome</keyword>
<evidence type="ECO:0000313" key="7">
    <source>
        <dbReference type="Proteomes" id="UP000741863"/>
    </source>
</evidence>
<evidence type="ECO:0000256" key="2">
    <source>
        <dbReference type="ARBA" id="ARBA00022723"/>
    </source>
</evidence>
<keyword evidence="2 4" id="KW-0479">Metal-binding</keyword>
<comment type="caution">
    <text evidence="6">The sequence shown here is derived from an EMBL/GenBank/DDBJ whole genome shotgun (WGS) entry which is preliminary data.</text>
</comment>
<reference evidence="6 7" key="1">
    <citation type="submission" date="2021-01" db="EMBL/GenBank/DDBJ databases">
        <title>Genomic Encyclopedia of Type Strains, Phase IV (KMG-IV): sequencing the most valuable type-strain genomes for metagenomic binning, comparative biology and taxonomic classification.</title>
        <authorList>
            <person name="Goeker M."/>
        </authorList>
    </citation>
    <scope>NUCLEOTIDE SEQUENCE [LARGE SCALE GENOMIC DNA]</scope>
    <source>
        <strain evidence="6 7">DSM 25540</strain>
    </source>
</reference>
<proteinExistence type="predicted"/>
<evidence type="ECO:0000313" key="6">
    <source>
        <dbReference type="EMBL" id="MBM7631262.1"/>
    </source>
</evidence>
<dbReference type="PROSITE" id="PS51257">
    <property type="entry name" value="PROKAR_LIPOPROTEIN"/>
    <property type="match status" value="1"/>
</dbReference>
<evidence type="ECO:0000259" key="5">
    <source>
        <dbReference type="PROSITE" id="PS51007"/>
    </source>
</evidence>
<evidence type="ECO:0000256" key="4">
    <source>
        <dbReference type="PROSITE-ProRule" id="PRU00433"/>
    </source>
</evidence>